<protein>
    <submittedName>
        <fullName evidence="2">Glyoxalase</fullName>
    </submittedName>
</protein>
<dbReference type="EMBL" id="MOMC01000050">
    <property type="protein sequence ID" value="ONH26577.1"/>
    <property type="molecule type" value="Genomic_DNA"/>
</dbReference>
<dbReference type="OrthoDB" id="9810341at2"/>
<proteinExistence type="predicted"/>
<dbReference type="InterPro" id="IPR029068">
    <property type="entry name" value="Glyas_Bleomycin-R_OHBP_Dase"/>
</dbReference>
<gene>
    <name evidence="2" type="ORF">BL253_24310</name>
</gene>
<dbReference type="Gene3D" id="3.10.180.10">
    <property type="entry name" value="2,3-Dihydroxybiphenyl 1,2-Dioxygenase, domain 1"/>
    <property type="match status" value="1"/>
</dbReference>
<organism evidence="2 3">
    <name type="scientific">Pseudofrankia asymbiotica</name>
    <dbReference type="NCBI Taxonomy" id="1834516"/>
    <lineage>
        <taxon>Bacteria</taxon>
        <taxon>Bacillati</taxon>
        <taxon>Actinomycetota</taxon>
        <taxon>Actinomycetes</taxon>
        <taxon>Frankiales</taxon>
        <taxon>Frankiaceae</taxon>
        <taxon>Pseudofrankia</taxon>
    </lineage>
</organism>
<keyword evidence="3" id="KW-1185">Reference proteome</keyword>
<feature type="domain" description="VOC" evidence="1">
    <location>
        <begin position="4"/>
        <end position="122"/>
    </location>
</feature>
<dbReference type="AlphaFoldDB" id="A0A1V2I7W4"/>
<reference evidence="3" key="1">
    <citation type="submission" date="2016-10" db="EMBL/GenBank/DDBJ databases">
        <title>Frankia sp. NRRL B-16386 Genome sequencing.</title>
        <authorList>
            <person name="Ghodhbane-Gtari F."/>
            <person name="Swanson E."/>
            <person name="Gueddou A."/>
            <person name="Hezbri K."/>
            <person name="Ktari K."/>
            <person name="Nouioui I."/>
            <person name="Morris K."/>
            <person name="Simpson S."/>
            <person name="Abebe-Akele F."/>
            <person name="Thomas K."/>
            <person name="Gtari M."/>
            <person name="Tisa L.S."/>
        </authorList>
    </citation>
    <scope>NUCLEOTIDE SEQUENCE [LARGE SCALE GENOMIC DNA]</scope>
    <source>
        <strain evidence="3">NRRL B-16386</strain>
    </source>
</reference>
<dbReference type="InterPro" id="IPR004360">
    <property type="entry name" value="Glyas_Fos-R_dOase_dom"/>
</dbReference>
<dbReference type="CDD" id="cd08351">
    <property type="entry name" value="ChaP_like"/>
    <property type="match status" value="1"/>
</dbReference>
<accession>A0A1V2I7W4</accession>
<dbReference type="STRING" id="1834516.BL253_24310"/>
<dbReference type="PROSITE" id="PS51819">
    <property type="entry name" value="VOC"/>
    <property type="match status" value="1"/>
</dbReference>
<evidence type="ECO:0000313" key="3">
    <source>
        <dbReference type="Proteomes" id="UP000188929"/>
    </source>
</evidence>
<evidence type="ECO:0000313" key="2">
    <source>
        <dbReference type="EMBL" id="ONH26577.1"/>
    </source>
</evidence>
<evidence type="ECO:0000259" key="1">
    <source>
        <dbReference type="PROSITE" id="PS51819"/>
    </source>
</evidence>
<dbReference type="SUPFAM" id="SSF54593">
    <property type="entry name" value="Glyoxalase/Bleomycin resistance protein/Dihydroxybiphenyl dioxygenase"/>
    <property type="match status" value="1"/>
</dbReference>
<dbReference type="RefSeq" id="WP_076819513.1">
    <property type="nucleotide sequence ID" value="NZ_MOMC01000050.1"/>
</dbReference>
<sequence length="140" mass="14979">MPVHLNHTIVHARDNRESADFLAGILGLEVGQEWGPFIPVVTGNGVTLDFATAPADRITTQHYAFLVSEPEFDAAFARIQRAGVIYYADPHGQQPGQINHNDGGRGVYFLDPSGHGMEILTRPYGGGPALAAQDGTSPLS</sequence>
<dbReference type="Pfam" id="PF00903">
    <property type="entry name" value="Glyoxalase"/>
    <property type="match status" value="1"/>
</dbReference>
<name>A0A1V2I7W4_9ACTN</name>
<dbReference type="InterPro" id="IPR037523">
    <property type="entry name" value="VOC_core"/>
</dbReference>
<dbReference type="Proteomes" id="UP000188929">
    <property type="component" value="Unassembled WGS sequence"/>
</dbReference>
<comment type="caution">
    <text evidence="2">The sequence shown here is derived from an EMBL/GenBank/DDBJ whole genome shotgun (WGS) entry which is preliminary data.</text>
</comment>